<dbReference type="Pfam" id="PF07510">
    <property type="entry name" value="GmrSD_C"/>
    <property type="match status" value="1"/>
</dbReference>
<evidence type="ECO:0008006" key="5">
    <source>
        <dbReference type="Google" id="ProtNLM"/>
    </source>
</evidence>
<reference evidence="3 4" key="1">
    <citation type="submission" date="2012-08" db="EMBL/GenBank/DDBJ databases">
        <title>Draft Genome Sequences of Lactobacillus equicursoris CIP 110162T, isolated from thoroughbred racehorse feces and Lactobacillus sp. CRBIP 24.137 isolated from urine of human.</title>
        <authorList>
            <person name="Cousin S."/>
            <person name="Loux V."/>
            <person name="Ma L."/>
            <person name="Creno S."/>
            <person name="Clermont D."/>
            <person name="Bizet C."/>
            <person name="Bouchier C."/>
        </authorList>
    </citation>
    <scope>NUCLEOTIDE SEQUENCE [LARGE SCALE GENOMIC DNA]</scope>
    <source>
        <strain evidence="3 4">66c</strain>
    </source>
</reference>
<dbReference type="Proteomes" id="UP000009325">
    <property type="component" value="Unassembled WGS sequence"/>
</dbReference>
<name>K0NVL3_9LACO</name>
<dbReference type="InterPro" id="IPR011089">
    <property type="entry name" value="GmrSD_C"/>
</dbReference>
<proteinExistence type="predicted"/>
<dbReference type="AlphaFoldDB" id="K0NVL3"/>
<protein>
    <recommendedName>
        <fullName evidence="5">DUF262 domain-containing protein</fullName>
    </recommendedName>
</protein>
<evidence type="ECO:0000313" key="4">
    <source>
        <dbReference type="Proteomes" id="UP000009325"/>
    </source>
</evidence>
<gene>
    <name evidence="3" type="ORF">BN146_03685</name>
</gene>
<feature type="domain" description="GmrSD restriction endonucleases N-terminal" evidence="1">
    <location>
        <begin position="31"/>
        <end position="242"/>
    </location>
</feature>
<evidence type="ECO:0000259" key="2">
    <source>
        <dbReference type="Pfam" id="PF07510"/>
    </source>
</evidence>
<dbReference type="PANTHER" id="PTHR35149:SF2">
    <property type="entry name" value="DUF262 DOMAIN-CONTAINING PROTEIN"/>
    <property type="match status" value="1"/>
</dbReference>
<dbReference type="InterPro" id="IPR004919">
    <property type="entry name" value="GmrSD_N"/>
</dbReference>
<comment type="caution">
    <text evidence="3">The sequence shown here is derived from an EMBL/GenBank/DDBJ whole genome shotgun (WGS) entry which is preliminary data.</text>
</comment>
<evidence type="ECO:0000313" key="3">
    <source>
        <dbReference type="EMBL" id="CCK83365.1"/>
    </source>
</evidence>
<dbReference type="PANTHER" id="PTHR35149">
    <property type="entry name" value="SLL5132 PROTEIN"/>
    <property type="match status" value="1"/>
</dbReference>
<evidence type="ECO:0000259" key="1">
    <source>
        <dbReference type="Pfam" id="PF03235"/>
    </source>
</evidence>
<sequence>MIALTITQNGVKCYHISIYRECEKGEARAIYQMFDGSDTKLTIPVYQRNYDWKVANCQQLFNDLVAMVREKRTNHFFGSIVEIGGDYSGEKQIIDGQQRLTTVYLLILALVKLLEEGKVTSSTMIPRKIRDSYLVDQYVDDADNLNRYRLQPVKHDAVALMRLFGPESGYIENSNQTTNFQFFQDEILKQRISIDELWEAIQHLIVIDISLRRSEDDAQLIFESLNSTGVDLTEADKIRNFVLMNLPTDQQEEYYNKYWHPIELDTEENNEYHVSEFIRNYLTFNLKKVPAMGKVYQVFKRYIEQKKLTTEAVLQDLVKYAHYEKQLRCSQSPSDKVNTVLKRLSVLEVSVTRPFILPLFDYWQEGKISDDEVAAVLTSVESYIFRRLICGIPSNALNKLFATLFSDSLKYVDQADNYVDIINYLLLSKTEVSRFPTDAEFAESIETRDAYNMRQQTKYYLFDRLENQDSLERVNVIDGMQNNRYTIEHIMPQTLSSAWKKALGDGYQAIYDRWDNRLANLTLTAYNSSYSNKSFYEKKTAENGFDHSGFRLNDFVKGCDQWTEKELQERSELLKQTALKLWPLPSSDFQPKVVENEVYGLDDDNNYANVKIASYSLMNTPYKLPKRTWKEMYIGVVQTLYELDPAPMRQLVAGDRTKLEKVLIDHPENGFSRVADGVYLYTSTDNWNKIHKLRNLFDFYGIDQSELQIEIVSGKKETL</sequence>
<dbReference type="EMBL" id="CALZ01000071">
    <property type="protein sequence ID" value="CCK83365.1"/>
    <property type="molecule type" value="Genomic_DNA"/>
</dbReference>
<organism evidence="3 4">
    <name type="scientific">Lactobacillus equicursoris 66c</name>
    <dbReference type="NCBI Taxonomy" id="872326"/>
    <lineage>
        <taxon>Bacteria</taxon>
        <taxon>Bacillati</taxon>
        <taxon>Bacillota</taxon>
        <taxon>Bacilli</taxon>
        <taxon>Lactobacillales</taxon>
        <taxon>Lactobacillaceae</taxon>
        <taxon>Lactobacillus</taxon>
    </lineage>
</organism>
<accession>K0NVL3</accession>
<dbReference type="Pfam" id="PF03235">
    <property type="entry name" value="GmrSD_N"/>
    <property type="match status" value="1"/>
</dbReference>
<feature type="domain" description="GmrSD restriction endonucleases C-terminal" evidence="2">
    <location>
        <begin position="436"/>
        <end position="574"/>
    </location>
</feature>